<accession>A0A4Y2R3E7</accession>
<evidence type="ECO:0000313" key="2">
    <source>
        <dbReference type="EMBL" id="GBN70202.1"/>
    </source>
</evidence>
<protein>
    <submittedName>
        <fullName evidence="2">Uncharacterized protein</fullName>
    </submittedName>
</protein>
<comment type="caution">
    <text evidence="2">The sequence shown here is derived from an EMBL/GenBank/DDBJ whole genome shotgun (WGS) entry which is preliminary data.</text>
</comment>
<evidence type="ECO:0000313" key="3">
    <source>
        <dbReference type="Proteomes" id="UP000499080"/>
    </source>
</evidence>
<gene>
    <name evidence="2" type="ORF">AVEN_123189_1</name>
    <name evidence="1" type="ORF">AVEN_30694_1</name>
</gene>
<organism evidence="2 3">
    <name type="scientific">Araneus ventricosus</name>
    <name type="common">Orbweaver spider</name>
    <name type="synonym">Epeira ventricosa</name>
    <dbReference type="NCBI Taxonomy" id="182803"/>
    <lineage>
        <taxon>Eukaryota</taxon>
        <taxon>Metazoa</taxon>
        <taxon>Ecdysozoa</taxon>
        <taxon>Arthropoda</taxon>
        <taxon>Chelicerata</taxon>
        <taxon>Arachnida</taxon>
        <taxon>Araneae</taxon>
        <taxon>Araneomorphae</taxon>
        <taxon>Entelegynae</taxon>
        <taxon>Araneoidea</taxon>
        <taxon>Araneidae</taxon>
        <taxon>Araneus</taxon>
    </lineage>
</organism>
<evidence type="ECO:0000313" key="1">
    <source>
        <dbReference type="EMBL" id="GBN70070.1"/>
    </source>
</evidence>
<proteinExistence type="predicted"/>
<dbReference type="AlphaFoldDB" id="A0A4Y2R3E7"/>
<keyword evidence="3" id="KW-1185">Reference proteome</keyword>
<dbReference type="Proteomes" id="UP000499080">
    <property type="component" value="Unassembled WGS sequence"/>
</dbReference>
<dbReference type="EMBL" id="BGPR01015644">
    <property type="protein sequence ID" value="GBN70070.1"/>
    <property type="molecule type" value="Genomic_DNA"/>
</dbReference>
<dbReference type="EMBL" id="BGPR01015677">
    <property type="protein sequence ID" value="GBN70202.1"/>
    <property type="molecule type" value="Genomic_DNA"/>
</dbReference>
<reference evidence="2 3" key="1">
    <citation type="journal article" date="2019" name="Sci. Rep.">
        <title>Orb-weaving spider Araneus ventricosus genome elucidates the spidroin gene catalogue.</title>
        <authorList>
            <person name="Kono N."/>
            <person name="Nakamura H."/>
            <person name="Ohtoshi R."/>
            <person name="Moran D.A.P."/>
            <person name="Shinohara A."/>
            <person name="Yoshida Y."/>
            <person name="Fujiwara M."/>
            <person name="Mori M."/>
            <person name="Tomita M."/>
            <person name="Arakawa K."/>
        </authorList>
    </citation>
    <scope>NUCLEOTIDE SEQUENCE [LARGE SCALE GENOMIC DNA]</scope>
</reference>
<dbReference type="OrthoDB" id="3904217at2759"/>
<sequence>MWSWWTLNMKSRVKPPCNGVAQKFGNRMVREQLVYKYTERFMIRREHLMNRSPTTGLQVHGMTPHHTPGAYNLKGYLTSWMDVRWMSTTIFTIGA</sequence>
<name>A0A4Y2R3E7_ARAVE</name>